<dbReference type="AlphaFoldDB" id="A0A2R6RLH4"/>
<evidence type="ECO:0000313" key="2">
    <source>
        <dbReference type="Proteomes" id="UP000186601"/>
    </source>
</evidence>
<proteinExistence type="predicted"/>
<protein>
    <submittedName>
        <fullName evidence="1">Uncharacterized protein</fullName>
    </submittedName>
</protein>
<evidence type="ECO:0000313" key="1">
    <source>
        <dbReference type="EMBL" id="PSS30883.1"/>
    </source>
</evidence>
<dbReference type="Proteomes" id="UP000186601">
    <property type="component" value="Unassembled WGS sequence"/>
</dbReference>
<comment type="caution">
    <text evidence="1">The sequence shown here is derived from an EMBL/GenBank/DDBJ whole genome shotgun (WGS) entry which is preliminary data.</text>
</comment>
<organism evidence="1 2">
    <name type="scientific">Hermanssonia centrifuga</name>
    <dbReference type="NCBI Taxonomy" id="98765"/>
    <lineage>
        <taxon>Eukaryota</taxon>
        <taxon>Fungi</taxon>
        <taxon>Dikarya</taxon>
        <taxon>Basidiomycota</taxon>
        <taxon>Agaricomycotina</taxon>
        <taxon>Agaricomycetes</taxon>
        <taxon>Polyporales</taxon>
        <taxon>Meruliaceae</taxon>
        <taxon>Hermanssonia</taxon>
    </lineage>
</organism>
<sequence length="112" mass="12639">MSHVVTRADHSPLVWNLTDDDMHCQQRAIILEIDNRIFVELDDGSGQTPSKSGFFHGNAPTNVRPNSLDSIRRRKLSHIGIVTVEFTTSLPGGFTLANYFHRLGYHLVWVPV</sequence>
<accession>A0A2R6RLH4</accession>
<gene>
    <name evidence="1" type="ORF">PHLCEN_2v2580</name>
</gene>
<keyword evidence="2" id="KW-1185">Reference proteome</keyword>
<name>A0A2R6RLH4_9APHY</name>
<reference evidence="1 2" key="1">
    <citation type="submission" date="2018-02" db="EMBL/GenBank/DDBJ databases">
        <title>Genome sequence of the basidiomycete white-rot fungus Phlebia centrifuga.</title>
        <authorList>
            <person name="Granchi Z."/>
            <person name="Peng M."/>
            <person name="de Vries R.P."/>
            <person name="Hilden K."/>
            <person name="Makela M.R."/>
            <person name="Grigoriev I."/>
            <person name="Riley R."/>
        </authorList>
    </citation>
    <scope>NUCLEOTIDE SEQUENCE [LARGE SCALE GENOMIC DNA]</scope>
    <source>
        <strain evidence="1 2">FBCC195</strain>
    </source>
</reference>
<dbReference type="EMBL" id="MLYV02000241">
    <property type="protein sequence ID" value="PSS30883.1"/>
    <property type="molecule type" value="Genomic_DNA"/>
</dbReference>